<feature type="signal peptide" evidence="2">
    <location>
        <begin position="1"/>
        <end position="23"/>
    </location>
</feature>
<keyword evidence="2" id="KW-0732">Signal</keyword>
<keyword evidence="1" id="KW-1133">Transmembrane helix</keyword>
<protein>
    <submittedName>
        <fullName evidence="3">VPLPA-CTERM sorting domain-containing protein</fullName>
    </submittedName>
</protein>
<dbReference type="RefSeq" id="WP_386027847.1">
    <property type="nucleotide sequence ID" value="NZ_JBHUHX010000042.1"/>
</dbReference>
<feature type="transmembrane region" description="Helical" evidence="1">
    <location>
        <begin position="161"/>
        <end position="181"/>
    </location>
</feature>
<evidence type="ECO:0000256" key="1">
    <source>
        <dbReference type="SAM" id="Phobius"/>
    </source>
</evidence>
<evidence type="ECO:0000313" key="3">
    <source>
        <dbReference type="EMBL" id="MFD2113152.1"/>
    </source>
</evidence>
<organism evidence="3 4">
    <name type="scientific">Thiorhodococcus fuscus</name>
    <dbReference type="NCBI Taxonomy" id="527200"/>
    <lineage>
        <taxon>Bacteria</taxon>
        <taxon>Pseudomonadati</taxon>
        <taxon>Pseudomonadota</taxon>
        <taxon>Gammaproteobacteria</taxon>
        <taxon>Chromatiales</taxon>
        <taxon>Chromatiaceae</taxon>
        <taxon>Thiorhodococcus</taxon>
    </lineage>
</organism>
<feature type="chain" id="PRO_5045576665" evidence="2">
    <location>
        <begin position="24"/>
        <end position="189"/>
    </location>
</feature>
<proteinExistence type="predicted"/>
<sequence length="189" mass="19277">MRQHLLYTLAGLALLGFAAGANATVISGAVQIAGDTTVNFGTKTVSFGGGQATVTDGTDLSPMGGATVSGGMLTLSPIKWDGAFPATVWIFDDGTTNKFEFKLNSVGLDWSDTSTNSIHLSGYGTLYGNGFTANNNVGFSLLAGGTTGKQSYLSFTAASPVPVPAAGWLFGSAMLGLAGIAKRRKALKP</sequence>
<reference evidence="4" key="1">
    <citation type="journal article" date="2019" name="Int. J. Syst. Evol. Microbiol.">
        <title>The Global Catalogue of Microorganisms (GCM) 10K type strain sequencing project: providing services to taxonomists for standard genome sequencing and annotation.</title>
        <authorList>
            <consortium name="The Broad Institute Genomics Platform"/>
            <consortium name="The Broad Institute Genome Sequencing Center for Infectious Disease"/>
            <person name="Wu L."/>
            <person name="Ma J."/>
        </authorList>
    </citation>
    <scope>NUCLEOTIDE SEQUENCE [LARGE SCALE GENOMIC DNA]</scope>
    <source>
        <strain evidence="4">KACC 12597</strain>
    </source>
</reference>
<gene>
    <name evidence="3" type="ORF">ACFSJC_14980</name>
</gene>
<evidence type="ECO:0000256" key="2">
    <source>
        <dbReference type="SAM" id="SignalP"/>
    </source>
</evidence>
<keyword evidence="4" id="KW-1185">Reference proteome</keyword>
<keyword evidence="1" id="KW-0472">Membrane</keyword>
<name>A0ABW4YAU0_9GAMM</name>
<accession>A0ABW4YAU0</accession>
<comment type="caution">
    <text evidence="3">The sequence shown here is derived from an EMBL/GenBank/DDBJ whole genome shotgun (WGS) entry which is preliminary data.</text>
</comment>
<dbReference type="Proteomes" id="UP001597337">
    <property type="component" value="Unassembled WGS sequence"/>
</dbReference>
<keyword evidence="1" id="KW-0812">Transmembrane</keyword>
<evidence type="ECO:0000313" key="4">
    <source>
        <dbReference type="Proteomes" id="UP001597337"/>
    </source>
</evidence>
<dbReference type="EMBL" id="JBHUHX010000042">
    <property type="protein sequence ID" value="MFD2113152.1"/>
    <property type="molecule type" value="Genomic_DNA"/>
</dbReference>